<feature type="domain" description="DUF4328" evidence="2">
    <location>
        <begin position="61"/>
        <end position="213"/>
    </location>
</feature>
<evidence type="ECO:0000256" key="1">
    <source>
        <dbReference type="SAM" id="Phobius"/>
    </source>
</evidence>
<organism evidence="3 4">
    <name type="scientific">Melghirimyces algeriensis</name>
    <dbReference type="NCBI Taxonomy" id="910412"/>
    <lineage>
        <taxon>Bacteria</taxon>
        <taxon>Bacillati</taxon>
        <taxon>Bacillota</taxon>
        <taxon>Bacilli</taxon>
        <taxon>Bacillales</taxon>
        <taxon>Thermoactinomycetaceae</taxon>
        <taxon>Melghirimyces</taxon>
    </lineage>
</organism>
<dbReference type="Pfam" id="PF14219">
    <property type="entry name" value="DUF4328"/>
    <property type="match status" value="1"/>
</dbReference>
<name>A0A521FBW8_9BACL</name>
<dbReference type="AlphaFoldDB" id="A0A521FBW8"/>
<evidence type="ECO:0000259" key="2">
    <source>
        <dbReference type="Pfam" id="PF14219"/>
    </source>
</evidence>
<evidence type="ECO:0000313" key="4">
    <source>
        <dbReference type="Proteomes" id="UP000315636"/>
    </source>
</evidence>
<reference evidence="3 4" key="1">
    <citation type="submission" date="2017-05" db="EMBL/GenBank/DDBJ databases">
        <authorList>
            <person name="Varghese N."/>
            <person name="Submissions S."/>
        </authorList>
    </citation>
    <scope>NUCLEOTIDE SEQUENCE [LARGE SCALE GENOMIC DNA]</scope>
    <source>
        <strain evidence="3 4">DSM 45474</strain>
    </source>
</reference>
<feature type="transmembrane region" description="Helical" evidence="1">
    <location>
        <begin position="16"/>
        <end position="36"/>
    </location>
</feature>
<feature type="transmembrane region" description="Helical" evidence="1">
    <location>
        <begin position="191"/>
        <end position="212"/>
    </location>
</feature>
<evidence type="ECO:0000313" key="3">
    <source>
        <dbReference type="EMBL" id="SMO93574.1"/>
    </source>
</evidence>
<keyword evidence="1" id="KW-0812">Transmembrane</keyword>
<sequence>MDDNHSYESAQSRAKWVQGLFITYIILYLIEVPLLIMENSSLSNPYEIFLNKDSTYFTVVKIKALLALFQIPLFIAMIVAFCMWVHRIHRNLSSLGAKDLKFTPGWAVGYYFIPIANLFQPFRATQEAWKASDPSVETKPNTSWKSQTAPGFILAWWLVFIVSNILSNSAFRMSLRLEETIENMIFINNMYLFSDLVDIVSALLAMFVVWKLTARQEERHRLLSQSGESQQQTIQP</sequence>
<dbReference type="OrthoDB" id="4174975at2"/>
<dbReference type="Proteomes" id="UP000315636">
    <property type="component" value="Unassembled WGS sequence"/>
</dbReference>
<dbReference type="InterPro" id="IPR025565">
    <property type="entry name" value="DUF4328"/>
</dbReference>
<keyword evidence="1" id="KW-0472">Membrane</keyword>
<keyword evidence="4" id="KW-1185">Reference proteome</keyword>
<gene>
    <name evidence="3" type="ORF">SAMN06264849_11610</name>
</gene>
<protein>
    <recommendedName>
        <fullName evidence="2">DUF4328 domain-containing protein</fullName>
    </recommendedName>
</protein>
<dbReference type="RefSeq" id="WP_142506744.1">
    <property type="nucleotide sequence ID" value="NZ_FXTI01000016.1"/>
</dbReference>
<dbReference type="EMBL" id="FXTI01000016">
    <property type="protein sequence ID" value="SMO93574.1"/>
    <property type="molecule type" value="Genomic_DNA"/>
</dbReference>
<accession>A0A521FBW8</accession>
<feature type="transmembrane region" description="Helical" evidence="1">
    <location>
        <begin position="64"/>
        <end position="85"/>
    </location>
</feature>
<proteinExistence type="predicted"/>
<feature type="transmembrane region" description="Helical" evidence="1">
    <location>
        <begin position="152"/>
        <end position="171"/>
    </location>
</feature>
<keyword evidence="1" id="KW-1133">Transmembrane helix</keyword>